<dbReference type="EMBL" id="BAAAYV010000002">
    <property type="protein sequence ID" value="GAA3646907.1"/>
    <property type="molecule type" value="Genomic_DNA"/>
</dbReference>
<sequence length="267" mass="28975">MVRVADLRDAGSGRRAIDGAVALGLLIRPRNGWVALPNADPMLVAAARVGVVITCVTQAARLGLWVPRSAQHHVAAPAHSGAVASNSGHVHWAKPIVPRRPGALVDPIQNVLALVASCQPREQAVAVWESAMRKRLIEVQEMAGYSLPARARDVLALARPFADAGTESIVCHRLRWLDVSVVPQVVIAGRPVDVLIGERLVLQIDGGHHVGAQRDADIEHDARLRLMGYHVMRMSYDQVMNHWEKAQELILRAIAQGLHLAPASRRA</sequence>
<gene>
    <name evidence="2" type="ORF">GCM10022202_02750</name>
</gene>
<name>A0ABP7B382_9MICO</name>
<dbReference type="Pfam" id="PF04480">
    <property type="entry name" value="DUF559"/>
    <property type="match status" value="1"/>
</dbReference>
<comment type="caution">
    <text evidence="2">The sequence shown here is derived from an EMBL/GenBank/DDBJ whole genome shotgun (WGS) entry which is preliminary data.</text>
</comment>
<dbReference type="InterPro" id="IPR007569">
    <property type="entry name" value="DUF559"/>
</dbReference>
<dbReference type="RefSeq" id="WP_308122844.1">
    <property type="nucleotide sequence ID" value="NZ_BAAAYV010000002.1"/>
</dbReference>
<accession>A0ABP7B382</accession>
<feature type="domain" description="DUF559" evidence="1">
    <location>
        <begin position="184"/>
        <end position="254"/>
    </location>
</feature>
<dbReference type="Gene3D" id="3.40.960.10">
    <property type="entry name" value="VSR Endonuclease"/>
    <property type="match status" value="1"/>
</dbReference>
<evidence type="ECO:0000259" key="1">
    <source>
        <dbReference type="Pfam" id="PF04480"/>
    </source>
</evidence>
<evidence type="ECO:0000313" key="3">
    <source>
        <dbReference type="Proteomes" id="UP001410795"/>
    </source>
</evidence>
<reference evidence="3" key="1">
    <citation type="journal article" date="2019" name="Int. J. Syst. Evol. Microbiol.">
        <title>The Global Catalogue of Microorganisms (GCM) 10K type strain sequencing project: providing services to taxonomists for standard genome sequencing and annotation.</title>
        <authorList>
            <consortium name="The Broad Institute Genomics Platform"/>
            <consortium name="The Broad Institute Genome Sequencing Center for Infectious Disease"/>
            <person name="Wu L."/>
            <person name="Ma J."/>
        </authorList>
    </citation>
    <scope>NUCLEOTIDE SEQUENCE [LARGE SCALE GENOMIC DNA]</scope>
    <source>
        <strain evidence="3">JCM 16546</strain>
    </source>
</reference>
<evidence type="ECO:0000313" key="2">
    <source>
        <dbReference type="EMBL" id="GAA3646907.1"/>
    </source>
</evidence>
<keyword evidence="3" id="KW-1185">Reference proteome</keyword>
<protein>
    <recommendedName>
        <fullName evidence="1">DUF559 domain-containing protein</fullName>
    </recommendedName>
</protein>
<dbReference type="Proteomes" id="UP001410795">
    <property type="component" value="Unassembled WGS sequence"/>
</dbReference>
<organism evidence="2 3">
    <name type="scientific">Microbacterium marinilacus</name>
    <dbReference type="NCBI Taxonomy" id="415209"/>
    <lineage>
        <taxon>Bacteria</taxon>
        <taxon>Bacillati</taxon>
        <taxon>Actinomycetota</taxon>
        <taxon>Actinomycetes</taxon>
        <taxon>Micrococcales</taxon>
        <taxon>Microbacteriaceae</taxon>
        <taxon>Microbacterium</taxon>
    </lineage>
</organism>
<proteinExistence type="predicted"/>